<gene>
    <name evidence="1" type="primary">purU</name>
    <name evidence="1" type="ORF">LCL61_11610</name>
</gene>
<keyword evidence="2" id="KW-1185">Reference proteome</keyword>
<accession>A0ACD5BA29</accession>
<sequence>MESVSNPERRYVISFGCPDRTGIIARISGFLAEHGGWIVEAAYHTDPDTGWFFTRQVVRADSLPFDAAGLRTRFADVAKSLSAESNWQVSDTGERRRAVILVSKAGHCLYDLLGRVASGELDIDVAAVIGNHASLGDITRAHGIPFHHVPFPAGDAAAKASAFAEVRELVDEHDPHAVVLARFMQVLPPELCEAWAGRALNIHHSFLPSFVGARPYHQAHARGVKLIGATCHYVTADLDAGPIVDQDVIRVDHGDSVEDMVRKGRDIEKVTLARGLRWHLEGRVLVHGNRTVVF</sequence>
<keyword evidence="1" id="KW-0378">Hydrolase</keyword>
<organism evidence="1 2">
    <name type="scientific">Amycolatopsis coloradensis</name>
    <dbReference type="NCBI Taxonomy" id="76021"/>
    <lineage>
        <taxon>Bacteria</taxon>
        <taxon>Bacillati</taxon>
        <taxon>Actinomycetota</taxon>
        <taxon>Actinomycetes</taxon>
        <taxon>Pseudonocardiales</taxon>
        <taxon>Pseudonocardiaceae</taxon>
        <taxon>Amycolatopsis</taxon>
    </lineage>
</organism>
<name>A0ACD5BA29_9PSEU</name>
<evidence type="ECO:0000313" key="2">
    <source>
        <dbReference type="Proteomes" id="UP001456344"/>
    </source>
</evidence>
<dbReference type="EMBL" id="CP150484">
    <property type="protein sequence ID" value="WYW16195.1"/>
    <property type="molecule type" value="Genomic_DNA"/>
</dbReference>
<reference evidence="1" key="1">
    <citation type="submission" date="2023-10" db="EMBL/GenBank/DDBJ databases">
        <title>Whole genome sequencing of actinobacterial strain Amycolatopsis sp. (BCA-696) identifies the underlying plant growth-promoting genes.</title>
        <authorList>
            <person name="Gandham P."/>
            <person name="Vadla N."/>
            <person name="Saji A."/>
            <person name="Srinivas V."/>
            <person name="Ruperao P."/>
            <person name="Selvanayagam S."/>
            <person name="Saxena R.K."/>
            <person name="Rathore A."/>
            <person name="Gopalakrishnan S."/>
            <person name="Thakur V."/>
        </authorList>
    </citation>
    <scope>NUCLEOTIDE SEQUENCE</scope>
    <source>
        <strain evidence="1">BCA-696</strain>
    </source>
</reference>
<evidence type="ECO:0000313" key="1">
    <source>
        <dbReference type="EMBL" id="WYW16195.1"/>
    </source>
</evidence>
<dbReference type="EC" id="3.5.1.10" evidence="1"/>
<proteinExistence type="predicted"/>
<dbReference type="Proteomes" id="UP001456344">
    <property type="component" value="Chromosome"/>
</dbReference>
<protein>
    <submittedName>
        <fullName evidence="1">Formyltetrahydrofolate deformylase</fullName>
        <ecNumber evidence="1">3.5.1.10</ecNumber>
    </submittedName>
</protein>